<evidence type="ECO:0000313" key="2">
    <source>
        <dbReference type="EMBL" id="CAF4303280.1"/>
    </source>
</evidence>
<dbReference type="EMBL" id="CAJNOK010035711">
    <property type="protein sequence ID" value="CAF1516006.1"/>
    <property type="molecule type" value="Genomic_DNA"/>
</dbReference>
<name>A0A8S2FPY5_9BILA</name>
<comment type="caution">
    <text evidence="1">The sequence shown here is derived from an EMBL/GenBank/DDBJ whole genome shotgun (WGS) entry which is preliminary data.</text>
</comment>
<dbReference type="Proteomes" id="UP000682733">
    <property type="component" value="Unassembled WGS sequence"/>
</dbReference>
<gene>
    <name evidence="1" type="ORF">OVA965_LOCUS37583</name>
    <name evidence="2" type="ORF">TMI583_LOCUS38670</name>
</gene>
<organism evidence="1 3">
    <name type="scientific">Didymodactylos carnosus</name>
    <dbReference type="NCBI Taxonomy" id="1234261"/>
    <lineage>
        <taxon>Eukaryota</taxon>
        <taxon>Metazoa</taxon>
        <taxon>Spiralia</taxon>
        <taxon>Gnathifera</taxon>
        <taxon>Rotifera</taxon>
        <taxon>Eurotatoria</taxon>
        <taxon>Bdelloidea</taxon>
        <taxon>Philodinida</taxon>
        <taxon>Philodinidae</taxon>
        <taxon>Didymodactylos</taxon>
    </lineage>
</organism>
<dbReference type="Proteomes" id="UP000677228">
    <property type="component" value="Unassembled WGS sequence"/>
</dbReference>
<protein>
    <submittedName>
        <fullName evidence="1">Uncharacterized protein</fullName>
    </submittedName>
</protein>
<reference evidence="1" key="1">
    <citation type="submission" date="2021-02" db="EMBL/GenBank/DDBJ databases">
        <authorList>
            <person name="Nowell W R."/>
        </authorList>
    </citation>
    <scope>NUCLEOTIDE SEQUENCE</scope>
</reference>
<accession>A0A8S2FPY5</accession>
<evidence type="ECO:0000313" key="1">
    <source>
        <dbReference type="EMBL" id="CAF1516006.1"/>
    </source>
</evidence>
<proteinExistence type="predicted"/>
<dbReference type="EMBL" id="CAJOBA010057804">
    <property type="protein sequence ID" value="CAF4303280.1"/>
    <property type="molecule type" value="Genomic_DNA"/>
</dbReference>
<sequence length="94" mass="10914">MESLIYILFTPSQEHSINAKIGPLSIDTILRMARLVLDTNCFAYKDKYYQQIHGGGMSSAFTQVLASIYMLEWEEHLIQHQAKHGEIYGRFIYQ</sequence>
<dbReference type="AlphaFoldDB" id="A0A8S2FPY5"/>
<evidence type="ECO:0000313" key="3">
    <source>
        <dbReference type="Proteomes" id="UP000677228"/>
    </source>
</evidence>